<dbReference type="PROSITE" id="PS51968">
    <property type="entry name" value="GRH_CP2_DB"/>
    <property type="match status" value="1"/>
</dbReference>
<dbReference type="RefSeq" id="XP_024083806.1">
    <property type="nucleotide sequence ID" value="XM_024228038.1"/>
</dbReference>
<dbReference type="RefSeq" id="XP_014239908.1">
    <property type="nucleotide sequence ID" value="XM_014384422.2"/>
</dbReference>
<dbReference type="InterPro" id="IPR040167">
    <property type="entry name" value="TF_CP2-like"/>
</dbReference>
<evidence type="ECO:0000256" key="6">
    <source>
        <dbReference type="ARBA" id="ARBA00023242"/>
    </source>
</evidence>
<dbReference type="Pfam" id="PF18016">
    <property type="entry name" value="SAM_3"/>
    <property type="match status" value="1"/>
</dbReference>
<evidence type="ECO:0000256" key="1">
    <source>
        <dbReference type="ARBA" id="ARBA00004123"/>
    </source>
</evidence>
<dbReference type="Gene3D" id="1.10.150.50">
    <property type="entry name" value="Transcription Factor, Ets-1"/>
    <property type="match status" value="1"/>
</dbReference>
<organism evidence="10 11">
    <name type="scientific">Cimex lectularius</name>
    <name type="common">Bed bug</name>
    <name type="synonym">Acanthia lectularia</name>
    <dbReference type="NCBI Taxonomy" id="79782"/>
    <lineage>
        <taxon>Eukaryota</taxon>
        <taxon>Metazoa</taxon>
        <taxon>Ecdysozoa</taxon>
        <taxon>Arthropoda</taxon>
        <taxon>Hexapoda</taxon>
        <taxon>Insecta</taxon>
        <taxon>Pterygota</taxon>
        <taxon>Neoptera</taxon>
        <taxon>Paraneoptera</taxon>
        <taxon>Hemiptera</taxon>
        <taxon>Heteroptera</taxon>
        <taxon>Panheteroptera</taxon>
        <taxon>Cimicomorpha</taxon>
        <taxon>Cimicidae</taxon>
        <taxon>Cimex</taxon>
    </lineage>
</organism>
<name>A0A8I6R7I1_CIMLE</name>
<dbReference type="EnsemblMetazoa" id="XM_014384422.2">
    <property type="protein sequence ID" value="XP_014239908.1"/>
    <property type="gene ID" value="LOC106661164"/>
</dbReference>
<dbReference type="OMA" id="THINQVY"/>
<accession>A0A8I6R7I1</accession>
<dbReference type="GO" id="GO:0001228">
    <property type="term" value="F:DNA-binding transcription activator activity, RNA polymerase II-specific"/>
    <property type="evidence" value="ECO:0007669"/>
    <property type="project" value="TreeGrafter"/>
</dbReference>
<evidence type="ECO:0000256" key="5">
    <source>
        <dbReference type="ARBA" id="ARBA00023163"/>
    </source>
</evidence>
<keyword evidence="4 7" id="KW-0238">DNA-binding</keyword>
<evidence type="ECO:0000256" key="4">
    <source>
        <dbReference type="ARBA" id="ARBA00023125"/>
    </source>
</evidence>
<dbReference type="PANTHER" id="PTHR11037:SF21">
    <property type="entry name" value="GEMINI, ISOFORM C"/>
    <property type="match status" value="1"/>
</dbReference>
<evidence type="ECO:0000259" key="9">
    <source>
        <dbReference type="PROSITE" id="PS51968"/>
    </source>
</evidence>
<dbReference type="RefSeq" id="XP_014239899.1">
    <property type="nucleotide sequence ID" value="XM_014384413.2"/>
</dbReference>
<evidence type="ECO:0000256" key="7">
    <source>
        <dbReference type="PROSITE-ProRule" id="PRU01313"/>
    </source>
</evidence>
<keyword evidence="6 7" id="KW-0539">Nucleus</keyword>
<dbReference type="Pfam" id="PF25416">
    <property type="entry name" value="GRHL1_C"/>
    <property type="match status" value="1"/>
</dbReference>
<dbReference type="EnsemblMetazoa" id="XM_024228038.1">
    <property type="protein sequence ID" value="XP_024083806.1"/>
    <property type="gene ID" value="LOC106661164"/>
</dbReference>
<comment type="similarity">
    <text evidence="2">Belongs to the grh/CP2 family. CP2 subfamily.</text>
</comment>
<keyword evidence="11" id="KW-1185">Reference proteome</keyword>
<dbReference type="RefSeq" id="XP_014239892.1">
    <property type="nucleotide sequence ID" value="XM_014384406.2"/>
</dbReference>
<dbReference type="EnsemblMetazoa" id="XM_014384406.2">
    <property type="protein sequence ID" value="XP_014239892.1"/>
    <property type="gene ID" value="LOC106661164"/>
</dbReference>
<evidence type="ECO:0000313" key="11">
    <source>
        <dbReference type="Proteomes" id="UP000494040"/>
    </source>
</evidence>
<dbReference type="OrthoDB" id="9996779at2759"/>
<reference evidence="10" key="1">
    <citation type="submission" date="2022-01" db="UniProtKB">
        <authorList>
            <consortium name="EnsemblMetazoa"/>
        </authorList>
    </citation>
    <scope>IDENTIFICATION</scope>
</reference>
<dbReference type="GO" id="GO:0000978">
    <property type="term" value="F:RNA polymerase II cis-regulatory region sequence-specific DNA binding"/>
    <property type="evidence" value="ECO:0007669"/>
    <property type="project" value="TreeGrafter"/>
</dbReference>
<dbReference type="PANTHER" id="PTHR11037">
    <property type="entry name" value="TRANSCRIPTION FACTOR CP2"/>
    <property type="match status" value="1"/>
</dbReference>
<sequence>MDLLLSQEDLSPSMANHWNFDTERMVPKRKQWSDDNTPNKTRKLNGGQVSPWDQVEVLSVDLDGSCSLTGLNVDLTSPNFTNSEALLSLPSLSAFKQELLSPFHGQEGTNGEINVPVNTCNEPIQQCYCEEANDQTVSKDFKLGEQSPNQSDDSSKAVVLSTPATSATTPSAEDCRFQYVLAAASSIATTVSEETLTYLNQRQPYEIKLKKLGDLSEYRGKILKSVLRLCFLERKLQVMEKELMSAWVSTHPGDSILEVDHSLSYGIFGLSSEKFNSVEFLWDPTKEVGVYIKVNCISSEFTQKKHGGEKGVPFRIQVETYHGVGQVRRLHAASCQVKVFKLKGAERKHKQDREKFQKRSLAEQEIYQRSYECTVLTDMVVNNDSYSLPEITSSSSPILSSSDMAGFRQVLTNSPSTSREEAKPQLDLQTPPNSPKQGFEVGNGTSQYDCVNASWGPQQVALWLTLNRYGTHIHQTLSTYSGADLLRLSKEDLIQLCGLSDGIRLHNAIHSKCIIPKLTLYICINQKEQVYQVIYLKSLTKLELLVKICQILKIDQVQVSSAYLQGPNGIRVLMTDQLITHIPDHTLFTIHLSHDGPDRYELLCKESEIKSPV</sequence>
<dbReference type="InterPro" id="IPR057520">
    <property type="entry name" value="GRHL1/CP2_C"/>
</dbReference>
<evidence type="ECO:0000313" key="10">
    <source>
        <dbReference type="EnsemblMetazoa" id="XP_014239899.1"/>
    </source>
</evidence>
<feature type="region of interest" description="Disordered" evidence="8">
    <location>
        <begin position="412"/>
        <end position="441"/>
    </location>
</feature>
<protein>
    <recommendedName>
        <fullName evidence="9">Grh/CP2 DB domain-containing protein</fullName>
    </recommendedName>
</protein>
<proteinExistence type="inferred from homology"/>
<dbReference type="Pfam" id="PF04516">
    <property type="entry name" value="CP2"/>
    <property type="match status" value="1"/>
</dbReference>
<dbReference type="GeneID" id="106661164"/>
<dbReference type="SUPFAM" id="SSF47769">
    <property type="entry name" value="SAM/Pointed domain"/>
    <property type="match status" value="1"/>
</dbReference>
<evidence type="ECO:0000256" key="8">
    <source>
        <dbReference type="SAM" id="MobiDB-lite"/>
    </source>
</evidence>
<keyword evidence="3" id="KW-0805">Transcription regulation</keyword>
<feature type="domain" description="Grh/CP2 DB" evidence="9">
    <location>
        <begin position="173"/>
        <end position="401"/>
    </location>
</feature>
<evidence type="ECO:0000256" key="2">
    <source>
        <dbReference type="ARBA" id="ARBA00010852"/>
    </source>
</evidence>
<dbReference type="KEGG" id="clec:106661164"/>
<dbReference type="AlphaFoldDB" id="A0A8I6R7I1"/>
<dbReference type="GO" id="GO:0005634">
    <property type="term" value="C:nucleus"/>
    <property type="evidence" value="ECO:0007669"/>
    <property type="project" value="UniProtKB-SubCell"/>
</dbReference>
<dbReference type="Proteomes" id="UP000494040">
    <property type="component" value="Unassembled WGS sequence"/>
</dbReference>
<dbReference type="InterPro" id="IPR013761">
    <property type="entry name" value="SAM/pointed_sf"/>
</dbReference>
<evidence type="ECO:0000256" key="3">
    <source>
        <dbReference type="ARBA" id="ARBA00023015"/>
    </source>
</evidence>
<keyword evidence="5" id="KW-0804">Transcription</keyword>
<dbReference type="InterPro" id="IPR041418">
    <property type="entry name" value="SAM_3"/>
</dbReference>
<dbReference type="InterPro" id="IPR007604">
    <property type="entry name" value="CP2"/>
</dbReference>
<feature type="region of interest" description="Disordered" evidence="8">
    <location>
        <begin position="142"/>
        <end position="169"/>
    </location>
</feature>
<comment type="subcellular location">
    <subcellularLocation>
        <location evidence="1 7">Nucleus</location>
    </subcellularLocation>
</comment>
<dbReference type="EnsemblMetazoa" id="XM_014384413.2">
    <property type="protein sequence ID" value="XP_014239899.1"/>
    <property type="gene ID" value="LOC106661164"/>
</dbReference>
<dbReference type="CTD" id="2669"/>